<feature type="domain" description="DUF4503" evidence="2">
    <location>
        <begin position="734"/>
        <end position="866"/>
    </location>
</feature>
<accession>A0AAD9KA36</accession>
<organism evidence="3 4">
    <name type="scientific">Paralvinella palmiformis</name>
    <dbReference type="NCBI Taxonomy" id="53620"/>
    <lineage>
        <taxon>Eukaryota</taxon>
        <taxon>Metazoa</taxon>
        <taxon>Spiralia</taxon>
        <taxon>Lophotrochozoa</taxon>
        <taxon>Annelida</taxon>
        <taxon>Polychaeta</taxon>
        <taxon>Sedentaria</taxon>
        <taxon>Canalipalpata</taxon>
        <taxon>Terebellida</taxon>
        <taxon>Terebelliformia</taxon>
        <taxon>Alvinellidae</taxon>
        <taxon>Paralvinella</taxon>
    </lineage>
</organism>
<dbReference type="GO" id="GO:0000228">
    <property type="term" value="C:nuclear chromosome"/>
    <property type="evidence" value="ECO:0007669"/>
    <property type="project" value="TreeGrafter"/>
</dbReference>
<feature type="region of interest" description="Disordered" evidence="1">
    <location>
        <begin position="62"/>
        <end position="84"/>
    </location>
</feature>
<feature type="domain" description="DUF4503" evidence="2">
    <location>
        <begin position="509"/>
        <end position="659"/>
    </location>
</feature>
<dbReference type="Proteomes" id="UP001208570">
    <property type="component" value="Unassembled WGS sequence"/>
</dbReference>
<comment type="caution">
    <text evidence="3">The sequence shown here is derived from an EMBL/GenBank/DDBJ whole genome shotgun (WGS) entry which is preliminary data.</text>
</comment>
<dbReference type="InterPro" id="IPR053054">
    <property type="entry name" value="DNA_repair-scaffolding"/>
</dbReference>
<dbReference type="GO" id="GO:0005654">
    <property type="term" value="C:nucleoplasm"/>
    <property type="evidence" value="ECO:0007669"/>
    <property type="project" value="TreeGrafter"/>
</dbReference>
<evidence type="ECO:0000313" key="4">
    <source>
        <dbReference type="Proteomes" id="UP001208570"/>
    </source>
</evidence>
<sequence length="875" mass="98774">MVPEKRGKINCKLSDYAIESEDATGDDPSYRPARQNVLEKRRTRHSFGCCRDMDWQRRMEVDQTPSPDIQEIDDWSSSSDDHDQEDIVEDDVDDIHDDINTIKTITPEVKSSEYDCFQVHQRGILQHQKQDNINEIQDLCVINDSSESGDTDGKVNESDDCLSEENFSPAISTSDSWTSVPQPRKDKKSKVSEWIKNISWKPVDKGKAYHDDVLLDSSAKKKRIVKYLKHVSFVDGARWLAGIYVNSGAQTERLHRLIRQEKSSRAFHTHKVQNLASVKSASAKNVVIEIRRVRRGHSLVTTLSSVLAQSDITGSLTVGEHLFVLFTEAIWLEHKLEAGVKLRVNAPWQVLKQPKANNVILCTCHLEVLERPSQTSKSNTSGTSQHLYTITKWICPCAKGNSLESQVNVQQVPIQCVYTEFGHQIRLKNDVEDIENRQIKLETMTSSPSPNVCHSLLMAIEKNTGGSEKAVDFVATVQRVFLKKNRNLDKSLGLDKECENILVYTLLLQDFCGFLCELVLPVNAECKDPWKTLIKHGEGKAFEFRRLHLLQRINRSKLSQLFAMIDSVWSYASVLEKSTSQDSEQSGVIPAQPPLFSYMLQASAGEASCVEYKMHQLSIYCPKVIRSFQDVLAMLKAEEVFRCTMEGRVIYEKVNMYEGTSQKLIYVISKYDETGYLKVVIPQAACYNITESVKKCILLQDVFIGQGQCILDEYSSVCDNGVPFPLMTSHVLSRLPQFTIPAKVDSLYFLQGTLSDIDELTAYSWLACDRCNNDKLQGGTTLQPFLYCTLCKRGIEKPVKKMNLDVHVTLPGLDNRTVKVKLLQPTIEALLPLDAADDEQGYDVQTVLGKSIGPIPVVVTSVLHQVCFLEELNLD</sequence>
<gene>
    <name evidence="3" type="ORF">LSH36_37g14024</name>
</gene>
<evidence type="ECO:0000259" key="2">
    <source>
        <dbReference type="Pfam" id="PF14951"/>
    </source>
</evidence>
<dbReference type="PANTHER" id="PTHR34347:SF1">
    <property type="entry name" value="DNA REPAIR-SCAFFOLDING PROTEIN"/>
    <property type="match status" value="1"/>
</dbReference>
<dbReference type="AlphaFoldDB" id="A0AAD9KA36"/>
<dbReference type="InterPro" id="IPR028032">
    <property type="entry name" value="DUF4503"/>
</dbReference>
<protein>
    <recommendedName>
        <fullName evidence="2">DUF4503 domain-containing protein</fullName>
    </recommendedName>
</protein>
<dbReference type="PANTHER" id="PTHR34347">
    <property type="entry name" value="DNA REPAIR-SCAFFOLDING PROTEIN SPIDR"/>
    <property type="match status" value="1"/>
</dbReference>
<keyword evidence="4" id="KW-1185">Reference proteome</keyword>
<dbReference type="EMBL" id="JAODUP010000037">
    <property type="protein sequence ID" value="KAK2166663.1"/>
    <property type="molecule type" value="Genomic_DNA"/>
</dbReference>
<dbReference type="Pfam" id="PF14951">
    <property type="entry name" value="DUF4503"/>
    <property type="match status" value="2"/>
</dbReference>
<dbReference type="GO" id="GO:0000724">
    <property type="term" value="P:double-strand break repair via homologous recombination"/>
    <property type="evidence" value="ECO:0007669"/>
    <property type="project" value="TreeGrafter"/>
</dbReference>
<evidence type="ECO:0000313" key="3">
    <source>
        <dbReference type="EMBL" id="KAK2166663.1"/>
    </source>
</evidence>
<name>A0AAD9KA36_9ANNE</name>
<proteinExistence type="predicted"/>
<reference evidence="3" key="1">
    <citation type="journal article" date="2023" name="Mol. Biol. Evol.">
        <title>Third-Generation Sequencing Reveals the Adaptive Role of the Epigenome in Three Deep-Sea Polychaetes.</title>
        <authorList>
            <person name="Perez M."/>
            <person name="Aroh O."/>
            <person name="Sun Y."/>
            <person name="Lan Y."/>
            <person name="Juniper S.K."/>
            <person name="Young C.R."/>
            <person name="Angers B."/>
            <person name="Qian P.Y."/>
        </authorList>
    </citation>
    <scope>NUCLEOTIDE SEQUENCE</scope>
    <source>
        <strain evidence="3">P08H-3</strain>
    </source>
</reference>
<dbReference type="GO" id="GO:0070202">
    <property type="term" value="P:regulation of establishment of protein localization to chromosome"/>
    <property type="evidence" value="ECO:0007669"/>
    <property type="project" value="TreeGrafter"/>
</dbReference>
<evidence type="ECO:0000256" key="1">
    <source>
        <dbReference type="SAM" id="MobiDB-lite"/>
    </source>
</evidence>